<sequence>MLTRDASRKRKSPLPGYMRQETQIGRRTAEAARRMVAGRSVAQVTEAEEGHRSKEEKSVARVQEAGDSGQQFICVICCSWYGLVTPPAPALGKSGMLLGSRQLEQEERLAGVVGVSVTLVFIK</sequence>
<dbReference type="AlphaFoldDB" id="A0AAV7N519"/>
<name>A0AAV7N519_PLEWA</name>
<reference evidence="1" key="1">
    <citation type="journal article" date="2022" name="bioRxiv">
        <title>Sequencing and chromosome-scale assembly of the giantPleurodeles waltlgenome.</title>
        <authorList>
            <person name="Brown T."/>
            <person name="Elewa A."/>
            <person name="Iarovenko S."/>
            <person name="Subramanian E."/>
            <person name="Araus A.J."/>
            <person name="Petzold A."/>
            <person name="Susuki M."/>
            <person name="Suzuki K.-i.T."/>
            <person name="Hayashi T."/>
            <person name="Toyoda A."/>
            <person name="Oliveira C."/>
            <person name="Osipova E."/>
            <person name="Leigh N.D."/>
            <person name="Simon A."/>
            <person name="Yun M.H."/>
        </authorList>
    </citation>
    <scope>NUCLEOTIDE SEQUENCE</scope>
    <source>
        <strain evidence="1">20211129_DDA</strain>
        <tissue evidence="1">Liver</tissue>
    </source>
</reference>
<dbReference type="Proteomes" id="UP001066276">
    <property type="component" value="Chromosome 9"/>
</dbReference>
<dbReference type="EMBL" id="JANPWB010000013">
    <property type="protein sequence ID" value="KAJ1109975.1"/>
    <property type="molecule type" value="Genomic_DNA"/>
</dbReference>
<evidence type="ECO:0000313" key="1">
    <source>
        <dbReference type="EMBL" id="KAJ1109975.1"/>
    </source>
</evidence>
<keyword evidence="2" id="KW-1185">Reference proteome</keyword>
<protein>
    <submittedName>
        <fullName evidence="1">Uncharacterized protein</fullName>
    </submittedName>
</protein>
<proteinExistence type="predicted"/>
<evidence type="ECO:0000313" key="2">
    <source>
        <dbReference type="Proteomes" id="UP001066276"/>
    </source>
</evidence>
<gene>
    <name evidence="1" type="ORF">NDU88_007332</name>
</gene>
<comment type="caution">
    <text evidence="1">The sequence shown here is derived from an EMBL/GenBank/DDBJ whole genome shotgun (WGS) entry which is preliminary data.</text>
</comment>
<accession>A0AAV7N519</accession>
<organism evidence="1 2">
    <name type="scientific">Pleurodeles waltl</name>
    <name type="common">Iberian ribbed newt</name>
    <dbReference type="NCBI Taxonomy" id="8319"/>
    <lineage>
        <taxon>Eukaryota</taxon>
        <taxon>Metazoa</taxon>
        <taxon>Chordata</taxon>
        <taxon>Craniata</taxon>
        <taxon>Vertebrata</taxon>
        <taxon>Euteleostomi</taxon>
        <taxon>Amphibia</taxon>
        <taxon>Batrachia</taxon>
        <taxon>Caudata</taxon>
        <taxon>Salamandroidea</taxon>
        <taxon>Salamandridae</taxon>
        <taxon>Pleurodelinae</taxon>
        <taxon>Pleurodeles</taxon>
    </lineage>
</organism>